<evidence type="ECO:0000259" key="2">
    <source>
        <dbReference type="Pfam" id="PF03781"/>
    </source>
</evidence>
<feature type="compositionally biased region" description="Low complexity" evidence="1">
    <location>
        <begin position="8"/>
        <end position="24"/>
    </location>
</feature>
<dbReference type="EMBL" id="JAJOMB010000001">
    <property type="protein sequence ID" value="MCD5309380.1"/>
    <property type="molecule type" value="Genomic_DNA"/>
</dbReference>
<feature type="region of interest" description="Disordered" evidence="1">
    <location>
        <begin position="1"/>
        <end position="30"/>
    </location>
</feature>
<proteinExistence type="predicted"/>
<sequence>MSENQDHACCAPARESAAPAEPQPVAANPGKHSIEQCLIPAQTFAMGDHHGDGKHDDGEFPVHPVSVSAFSIDATTVTNADWAEFAEDTGYRSEAETFGFSAVFHLAFAGEESDIIGQPLATPWWLGVKGADWAHPQGRHSGIDDLLDHPVTHISWNDAAAYCTWAGRRLPTEAEWECASRGGLSGQRFPWGNEEKPDGEWLCNIWQGVFPGQNTIEDGWLTTAPVRTYQPNKYGLWQSVGNVWEWCEDWFHPAYYAFCLTDEPIENPRGLERGSQKCMRGGSFLCHPSYCNRYRNAARSSNTPDSSMANTGFRTVALSEEAV</sequence>
<dbReference type="InterPro" id="IPR005532">
    <property type="entry name" value="SUMF_dom"/>
</dbReference>
<evidence type="ECO:0000313" key="4">
    <source>
        <dbReference type="Proteomes" id="UP001138997"/>
    </source>
</evidence>
<dbReference type="Proteomes" id="UP001138997">
    <property type="component" value="Unassembled WGS sequence"/>
</dbReference>
<dbReference type="GO" id="GO:0120147">
    <property type="term" value="F:formylglycine-generating oxidase activity"/>
    <property type="evidence" value="ECO:0007669"/>
    <property type="project" value="TreeGrafter"/>
</dbReference>
<dbReference type="AlphaFoldDB" id="A0A9X1N8B2"/>
<dbReference type="InterPro" id="IPR016187">
    <property type="entry name" value="CTDL_fold"/>
</dbReference>
<dbReference type="RefSeq" id="WP_231438307.1">
    <property type="nucleotide sequence ID" value="NZ_JAJOMB010000001.1"/>
</dbReference>
<gene>
    <name evidence="3" type="ORF">LR394_00605</name>
</gene>
<dbReference type="PANTHER" id="PTHR23150:SF19">
    <property type="entry name" value="FORMYLGLYCINE-GENERATING ENZYME"/>
    <property type="match status" value="1"/>
</dbReference>
<feature type="domain" description="Sulfatase-modifying factor enzyme-like" evidence="2">
    <location>
        <begin position="37"/>
        <end position="316"/>
    </location>
</feature>
<reference evidence="3" key="1">
    <citation type="submission" date="2021-11" db="EMBL/GenBank/DDBJ databases">
        <title>Streptomyces corallinus and Kineosporia corallina sp. nov., two new coral-derived marine actinobacteria.</title>
        <authorList>
            <person name="Buangrab K."/>
            <person name="Sutthacheep M."/>
            <person name="Yeemin T."/>
            <person name="Harunari E."/>
            <person name="Igarashi Y."/>
            <person name="Sripreechasak P."/>
            <person name="Kanchanasin P."/>
            <person name="Tanasupawat S."/>
            <person name="Phongsopitanun W."/>
        </authorList>
    </citation>
    <scope>NUCLEOTIDE SEQUENCE</scope>
    <source>
        <strain evidence="3">JCM 31032</strain>
    </source>
</reference>
<comment type="caution">
    <text evidence="3">The sequence shown here is derived from an EMBL/GenBank/DDBJ whole genome shotgun (WGS) entry which is preliminary data.</text>
</comment>
<evidence type="ECO:0000256" key="1">
    <source>
        <dbReference type="SAM" id="MobiDB-lite"/>
    </source>
</evidence>
<dbReference type="SUPFAM" id="SSF56436">
    <property type="entry name" value="C-type lectin-like"/>
    <property type="match status" value="1"/>
</dbReference>
<keyword evidence="4" id="KW-1185">Reference proteome</keyword>
<dbReference type="InterPro" id="IPR042095">
    <property type="entry name" value="SUMF_sf"/>
</dbReference>
<accession>A0A9X1N8B2</accession>
<name>A0A9X1N8B2_9ACTN</name>
<organism evidence="3 4">
    <name type="scientific">Kineosporia babensis</name>
    <dbReference type="NCBI Taxonomy" id="499548"/>
    <lineage>
        <taxon>Bacteria</taxon>
        <taxon>Bacillati</taxon>
        <taxon>Actinomycetota</taxon>
        <taxon>Actinomycetes</taxon>
        <taxon>Kineosporiales</taxon>
        <taxon>Kineosporiaceae</taxon>
        <taxon>Kineosporia</taxon>
    </lineage>
</organism>
<dbReference type="Pfam" id="PF03781">
    <property type="entry name" value="FGE-sulfatase"/>
    <property type="match status" value="1"/>
</dbReference>
<evidence type="ECO:0000313" key="3">
    <source>
        <dbReference type="EMBL" id="MCD5309380.1"/>
    </source>
</evidence>
<dbReference type="InterPro" id="IPR051043">
    <property type="entry name" value="Sulfatase_Mod_Factor_Kinase"/>
</dbReference>
<dbReference type="Gene3D" id="3.90.1580.10">
    <property type="entry name" value="paralog of FGE (formylglycine-generating enzyme)"/>
    <property type="match status" value="1"/>
</dbReference>
<dbReference type="PANTHER" id="PTHR23150">
    <property type="entry name" value="SULFATASE MODIFYING FACTOR 1, 2"/>
    <property type="match status" value="1"/>
</dbReference>
<protein>
    <submittedName>
        <fullName evidence="3">Formylglycine-generating enzyme family protein</fullName>
    </submittedName>
</protein>